<dbReference type="PANTHER" id="PTHR45973">
    <property type="entry name" value="PROTEIN PHOSPHATASE 1 REGULATORY SUBUNIT SDS22-RELATED"/>
    <property type="match status" value="1"/>
</dbReference>
<dbReference type="RefSeq" id="XP_064854839.1">
    <property type="nucleotide sequence ID" value="XM_064998767.1"/>
</dbReference>
<dbReference type="InterPro" id="IPR032675">
    <property type="entry name" value="LRR_dom_sf"/>
</dbReference>
<evidence type="ECO:0000256" key="4">
    <source>
        <dbReference type="ARBA" id="ARBA00023069"/>
    </source>
</evidence>
<comment type="subcellular location">
    <subcellularLocation>
        <location evidence="1">Cell projection</location>
        <location evidence="1">Cilium</location>
    </subcellularLocation>
</comment>
<dbReference type="InterPro" id="IPR050576">
    <property type="entry name" value="Cilia_flagella_integrity"/>
</dbReference>
<accession>A0AAV5QUM8</accession>
<dbReference type="InterPro" id="IPR001611">
    <property type="entry name" value="Leu-rich_rpt"/>
</dbReference>
<keyword evidence="5" id="KW-0966">Cell projection</keyword>
<dbReference type="EMBL" id="BTFZ01000012">
    <property type="protein sequence ID" value="GMM37843.1"/>
    <property type="molecule type" value="Genomic_DNA"/>
</dbReference>
<evidence type="ECO:0000256" key="3">
    <source>
        <dbReference type="ARBA" id="ARBA00022737"/>
    </source>
</evidence>
<reference evidence="6 7" key="1">
    <citation type="journal article" date="2023" name="Elife">
        <title>Identification of key yeast species and microbe-microbe interactions impacting larval growth of Drosophila in the wild.</title>
        <authorList>
            <person name="Mure A."/>
            <person name="Sugiura Y."/>
            <person name="Maeda R."/>
            <person name="Honda K."/>
            <person name="Sakurai N."/>
            <person name="Takahashi Y."/>
            <person name="Watada M."/>
            <person name="Katoh T."/>
            <person name="Gotoh A."/>
            <person name="Gotoh Y."/>
            <person name="Taniguchi I."/>
            <person name="Nakamura K."/>
            <person name="Hayashi T."/>
            <person name="Katayama T."/>
            <person name="Uemura T."/>
            <person name="Hattori Y."/>
        </authorList>
    </citation>
    <scope>NUCLEOTIDE SEQUENCE [LARGE SCALE GENOMIC DNA]</scope>
    <source>
        <strain evidence="6 7">SC-9</strain>
    </source>
</reference>
<keyword evidence="4" id="KW-0969">Cilium</keyword>
<evidence type="ECO:0000313" key="7">
    <source>
        <dbReference type="Proteomes" id="UP001360560"/>
    </source>
</evidence>
<keyword evidence="3" id="KW-0677">Repeat</keyword>
<evidence type="ECO:0000313" key="6">
    <source>
        <dbReference type="EMBL" id="GMM37843.1"/>
    </source>
</evidence>
<dbReference type="PROSITE" id="PS51450">
    <property type="entry name" value="LRR"/>
    <property type="match status" value="3"/>
</dbReference>
<dbReference type="Proteomes" id="UP001360560">
    <property type="component" value="Unassembled WGS sequence"/>
</dbReference>
<dbReference type="AlphaFoldDB" id="A0AAV5QUM8"/>
<dbReference type="SUPFAM" id="SSF52058">
    <property type="entry name" value="L domain-like"/>
    <property type="match status" value="1"/>
</dbReference>
<name>A0AAV5QUM8_9ASCO</name>
<keyword evidence="2" id="KW-0433">Leucine-rich repeat</keyword>
<dbReference type="PANTHER" id="PTHR45973:SF9">
    <property type="entry name" value="LEUCINE-RICH REPEAT-CONTAINING PROTEIN 46"/>
    <property type="match status" value="1"/>
</dbReference>
<gene>
    <name evidence="6" type="ORF">DASC09_051680</name>
</gene>
<protein>
    <recommendedName>
        <fullName evidence="8">F-box domain-containing protein</fullName>
    </recommendedName>
</protein>
<evidence type="ECO:0000256" key="1">
    <source>
        <dbReference type="ARBA" id="ARBA00004138"/>
    </source>
</evidence>
<dbReference type="SMART" id="SM00365">
    <property type="entry name" value="LRR_SD22"/>
    <property type="match status" value="3"/>
</dbReference>
<dbReference type="InterPro" id="IPR025875">
    <property type="entry name" value="Leu-rich_rpt_4"/>
</dbReference>
<dbReference type="Gene3D" id="3.80.10.10">
    <property type="entry name" value="Ribonuclease Inhibitor"/>
    <property type="match status" value="1"/>
</dbReference>
<evidence type="ECO:0008006" key="8">
    <source>
        <dbReference type="Google" id="ProtNLM"/>
    </source>
</evidence>
<keyword evidence="7" id="KW-1185">Reference proteome</keyword>
<evidence type="ECO:0000256" key="2">
    <source>
        <dbReference type="ARBA" id="ARBA00022614"/>
    </source>
</evidence>
<dbReference type="GeneID" id="90075818"/>
<proteinExistence type="predicted"/>
<organism evidence="6 7">
    <name type="scientific">Saccharomycopsis crataegensis</name>
    <dbReference type="NCBI Taxonomy" id="43959"/>
    <lineage>
        <taxon>Eukaryota</taxon>
        <taxon>Fungi</taxon>
        <taxon>Dikarya</taxon>
        <taxon>Ascomycota</taxon>
        <taxon>Saccharomycotina</taxon>
        <taxon>Saccharomycetes</taxon>
        <taxon>Saccharomycopsidaceae</taxon>
        <taxon>Saccharomycopsis</taxon>
    </lineage>
</organism>
<sequence length="459" mass="53611">MPNELIFRIFGRLDAYELLPVMRILPSKNRLYECALFLLLHKVEIYYDGKNTKPECFEDIFKTIYKYQNQSDGSQNNYSKPHVWIRYNNLPKISKYESAIKKIIIHKAENSFCTRRPLISKGKSKIIQCFLNRCTNVKVIENRCGLDVDYPKSTETLKIFMEDEAKSFYMRTYGRFIIDLSKISLPTKIKQLYLKSVRFIFDITACFPTLSHLEIECSVIRNPKKLRIDRHWFPSLVTLVLRCDTMYSDPLEIDLQTPKTGNTYHNNANSVDSNSTTFLKGFQEIEHLTIIKCGDSMIPKSLQNYKALKTIDFSWNNTFRISNSFKYLVNLVSLNLEYNDIRKIENLGGLLNLEWLSLKDNEIENIEGLNLPKLKYLNISQNRLRAIDNLQSLKVLEELDISRSYYLKSIVGLLTVVETLVTLHCYSLPWRNFSDTDLSRLSKIKTIKSDSLMPQFPLT</sequence>
<dbReference type="Pfam" id="PF12799">
    <property type="entry name" value="LRR_4"/>
    <property type="match status" value="1"/>
</dbReference>
<evidence type="ECO:0000256" key="5">
    <source>
        <dbReference type="ARBA" id="ARBA00023273"/>
    </source>
</evidence>
<comment type="caution">
    <text evidence="6">The sequence shown here is derived from an EMBL/GenBank/DDBJ whole genome shotgun (WGS) entry which is preliminary data.</text>
</comment>